<dbReference type="AlphaFoldDB" id="A0A841FHG5"/>
<evidence type="ECO:0000259" key="1">
    <source>
        <dbReference type="Pfam" id="PF02627"/>
    </source>
</evidence>
<dbReference type="GO" id="GO:0051920">
    <property type="term" value="F:peroxiredoxin activity"/>
    <property type="evidence" value="ECO:0007669"/>
    <property type="project" value="InterPro"/>
</dbReference>
<gene>
    <name evidence="2" type="ORF">HNR73_003032</name>
</gene>
<feature type="domain" description="Carboxymuconolactone decarboxylase-like" evidence="1">
    <location>
        <begin position="17"/>
        <end position="94"/>
    </location>
</feature>
<dbReference type="Gene3D" id="1.20.1290.10">
    <property type="entry name" value="AhpD-like"/>
    <property type="match status" value="1"/>
</dbReference>
<evidence type="ECO:0000313" key="3">
    <source>
        <dbReference type="Proteomes" id="UP000548476"/>
    </source>
</evidence>
<keyword evidence="3" id="KW-1185">Reference proteome</keyword>
<dbReference type="EMBL" id="JACHGT010000006">
    <property type="protein sequence ID" value="MBB6035175.1"/>
    <property type="molecule type" value="Genomic_DNA"/>
</dbReference>
<dbReference type="PANTHER" id="PTHR34846:SF7">
    <property type="entry name" value="BLL7811 PROTEIN"/>
    <property type="match status" value="1"/>
</dbReference>
<dbReference type="RefSeq" id="WP_184788038.1">
    <property type="nucleotide sequence ID" value="NZ_BONT01000006.1"/>
</dbReference>
<dbReference type="InterPro" id="IPR003779">
    <property type="entry name" value="CMD-like"/>
</dbReference>
<keyword evidence="2" id="KW-0575">Peroxidase</keyword>
<dbReference type="PANTHER" id="PTHR34846">
    <property type="entry name" value="4-CARBOXYMUCONOLACTONE DECARBOXYLASE FAMILY PROTEIN (AFU_ORTHOLOGUE AFUA_6G11590)"/>
    <property type="match status" value="1"/>
</dbReference>
<dbReference type="SUPFAM" id="SSF69118">
    <property type="entry name" value="AhpD-like"/>
    <property type="match status" value="1"/>
</dbReference>
<dbReference type="InterPro" id="IPR029032">
    <property type="entry name" value="AhpD-like"/>
</dbReference>
<dbReference type="InterPro" id="IPR004675">
    <property type="entry name" value="AhpD_core"/>
</dbReference>
<evidence type="ECO:0000313" key="2">
    <source>
        <dbReference type="EMBL" id="MBB6035175.1"/>
    </source>
</evidence>
<dbReference type="Pfam" id="PF02627">
    <property type="entry name" value="CMD"/>
    <property type="match status" value="1"/>
</dbReference>
<accession>A0A841FHG5</accession>
<protein>
    <submittedName>
        <fullName evidence="2">AhpD family alkylhydroperoxidase</fullName>
    </submittedName>
</protein>
<organism evidence="2 3">
    <name type="scientific">Phytomonospora endophytica</name>
    <dbReference type="NCBI Taxonomy" id="714109"/>
    <lineage>
        <taxon>Bacteria</taxon>
        <taxon>Bacillati</taxon>
        <taxon>Actinomycetota</taxon>
        <taxon>Actinomycetes</taxon>
        <taxon>Micromonosporales</taxon>
        <taxon>Micromonosporaceae</taxon>
        <taxon>Phytomonospora</taxon>
    </lineage>
</organism>
<proteinExistence type="predicted"/>
<sequence length="151" mass="16794">MEARMKHPAFVLDGALAALQAVGKTYLSAGVSRELLEITNLRASQINGCAVCVEMHSQALKKAGETDEKIWAVASWREAPYFSEAERAALRLSEEMTRLADAGDVTDETWAEVEKHFDERQRAALVMSLSMINVWNRLNATTRQPSGQKWG</sequence>
<comment type="caution">
    <text evidence="2">The sequence shown here is derived from an EMBL/GenBank/DDBJ whole genome shotgun (WGS) entry which is preliminary data.</text>
</comment>
<name>A0A841FHG5_9ACTN</name>
<dbReference type="NCBIfam" id="TIGR00778">
    <property type="entry name" value="ahpD_dom"/>
    <property type="match status" value="1"/>
</dbReference>
<dbReference type="Proteomes" id="UP000548476">
    <property type="component" value="Unassembled WGS sequence"/>
</dbReference>
<keyword evidence="2" id="KW-0560">Oxidoreductase</keyword>
<reference evidence="2 3" key="1">
    <citation type="submission" date="2020-08" db="EMBL/GenBank/DDBJ databases">
        <title>Genomic Encyclopedia of Type Strains, Phase IV (KMG-IV): sequencing the most valuable type-strain genomes for metagenomic binning, comparative biology and taxonomic classification.</title>
        <authorList>
            <person name="Goeker M."/>
        </authorList>
    </citation>
    <scope>NUCLEOTIDE SEQUENCE [LARGE SCALE GENOMIC DNA]</scope>
    <source>
        <strain evidence="2 3">YIM 65646</strain>
    </source>
</reference>